<dbReference type="PANTHER" id="PTHR34439:SF1">
    <property type="entry name" value="CENTROBIN"/>
    <property type="match status" value="1"/>
</dbReference>
<dbReference type="PhylomeDB" id="E2BVR2"/>
<feature type="coiled-coil region" evidence="1">
    <location>
        <begin position="856"/>
        <end position="883"/>
    </location>
</feature>
<feature type="compositionally biased region" description="Polar residues" evidence="2">
    <location>
        <begin position="299"/>
        <end position="312"/>
    </location>
</feature>
<name>E2BVR2_HARSA</name>
<proteinExistence type="predicted"/>
<sequence>MSESDDTDILLLIPPDIFHVPSSDSDVSSSDLARTDCGKAGVISELVEHMQSLESRISAIEFRDNSLEVSVLNNSLDSHEAYSGTCHPYYRQTLPRTKFSVSQSASLQNTPVKPRQCLSVPATPSGHTSQTCANSLRDDMRLERCSLIASVAKSTTTTTVTTTTTTITTTTNTLARAKHDAVTSYTDSYVVSPPASCGTGLPHVTAMSAKKGSHLSLRSDDYCTDKIHSCPKPRDSLHSMIFASNLSNASIGQQHTCTRIVQEMELSEVDELLQEMEATELELAKRINNTGGYQYRNEPIQSMSLTRTADSTDGQEKETQSKLSGTNRRLDFQSCNKESQPTDVLSAFCQKKSNNAFPDISLPYSNSFHLDETDKMISEFKTWEQSLQQSVPRPNGYTTENVKSTDHSSNVLSATISVTKPRESTMNQSNQSNLYTKEASTSNGLIQSKSSTMKADPASCVTESKKLADLVSTKTVQYSNPDRLLDLRKVPQRNGNLHDDKEGSELAKSTVHVGTNTDIQLRKCQRLLSLSDFWDINPTRSQEETFKIKLEEEKFRREHCEHLIQELQKRLLEQQEKVAVAVRVDNEKNVLISQFHAAWLKLKQQVGIIETEQRNSQTNLQNITEKHQSEVTEFQSQIKRLERELSKALDLAAGYKEKSDATTKEKIDLLKTHADELESYKSLVQEAENRYEQMKTEFNAFLEKNQQREETLRTVQSELNKERLRETEVRNEMILIRKALDTCEAELIVLKQEKEHMQLKLKEEINRNSILQQRNSSLLISVDDAKKAEKLAKDEIKSVAEQKEKIKAELQEVYQKQVDEVVKTKLQEFQTQLDTAESEFLEEMKTRQQVIAECAARKIKDVIDKHRLEINLLEEKHKEEKRLCELQLAQALQRSSMLETHLNSQRANKSQLAEQLHSVMQKQWQQALHIISGGNTDNLAPIQRIYAEKSFDSTKGPVKSESMPNCYTKLSQEPIRYATQLLETQNSTAAQHLDDQNESAITLNSIENTPLTSRNSSKDDLRRYVKMIAEMQLAREDITKYRNSISSPPLVCREVPRKHYLKKELNIKSEDSISWQPIPETCTLGDVDENMPISQKMAVKTDQQRNKPPWK</sequence>
<dbReference type="PANTHER" id="PTHR34439">
    <property type="entry name" value="CENTROBIN"/>
    <property type="match status" value="1"/>
</dbReference>
<evidence type="ECO:0000313" key="3">
    <source>
        <dbReference type="EMBL" id="EFN80220.1"/>
    </source>
</evidence>
<dbReference type="EMBL" id="GL450951">
    <property type="protein sequence ID" value="EFN80220.1"/>
    <property type="molecule type" value="Genomic_DNA"/>
</dbReference>
<dbReference type="OrthoDB" id="8190486at2759"/>
<dbReference type="AlphaFoldDB" id="E2BVR2"/>
<dbReference type="KEGG" id="hst:105187059"/>
<gene>
    <name evidence="3" type="ORF">EAI_02028</name>
</gene>
<accession>E2BVR2</accession>
<feature type="coiled-coil region" evidence="1">
    <location>
        <begin position="740"/>
        <end position="820"/>
    </location>
</feature>
<dbReference type="OMA" id="FHNAWSK"/>
<dbReference type="GO" id="GO:1902410">
    <property type="term" value="P:mitotic cytokinetic process"/>
    <property type="evidence" value="ECO:0007669"/>
    <property type="project" value="TreeGrafter"/>
</dbReference>
<organism evidence="4">
    <name type="scientific">Harpegnathos saltator</name>
    <name type="common">Jerdon's jumping ant</name>
    <dbReference type="NCBI Taxonomy" id="610380"/>
    <lineage>
        <taxon>Eukaryota</taxon>
        <taxon>Metazoa</taxon>
        <taxon>Ecdysozoa</taxon>
        <taxon>Arthropoda</taxon>
        <taxon>Hexapoda</taxon>
        <taxon>Insecta</taxon>
        <taxon>Pterygota</taxon>
        <taxon>Neoptera</taxon>
        <taxon>Endopterygota</taxon>
        <taxon>Hymenoptera</taxon>
        <taxon>Apocrita</taxon>
        <taxon>Aculeata</taxon>
        <taxon>Formicoidea</taxon>
        <taxon>Formicidae</taxon>
        <taxon>Ponerinae</taxon>
        <taxon>Ponerini</taxon>
        <taxon>Harpegnathos</taxon>
    </lineage>
</organism>
<evidence type="ECO:0000256" key="1">
    <source>
        <dbReference type="SAM" id="Coils"/>
    </source>
</evidence>
<evidence type="ECO:0000313" key="4">
    <source>
        <dbReference type="Proteomes" id="UP000008237"/>
    </source>
</evidence>
<keyword evidence="4" id="KW-1185">Reference proteome</keyword>
<protein>
    <recommendedName>
        <fullName evidence="5">Centrobin</fullName>
    </recommendedName>
</protein>
<dbReference type="Proteomes" id="UP000008237">
    <property type="component" value="Unassembled WGS sequence"/>
</dbReference>
<evidence type="ECO:0000256" key="2">
    <source>
        <dbReference type="SAM" id="MobiDB-lite"/>
    </source>
</evidence>
<dbReference type="InterPro" id="IPR038923">
    <property type="entry name" value="Centrobin"/>
</dbReference>
<feature type="region of interest" description="Disordered" evidence="2">
    <location>
        <begin position="387"/>
        <end position="408"/>
    </location>
</feature>
<evidence type="ECO:0008006" key="5">
    <source>
        <dbReference type="Google" id="ProtNLM"/>
    </source>
</evidence>
<keyword evidence="1" id="KW-0175">Coiled coil</keyword>
<feature type="coiled-coil region" evidence="1">
    <location>
        <begin position="550"/>
        <end position="584"/>
    </location>
</feature>
<reference evidence="3 4" key="1">
    <citation type="journal article" date="2010" name="Science">
        <title>Genomic comparison of the ants Camponotus floridanus and Harpegnathos saltator.</title>
        <authorList>
            <person name="Bonasio R."/>
            <person name="Zhang G."/>
            <person name="Ye C."/>
            <person name="Mutti N.S."/>
            <person name="Fang X."/>
            <person name="Qin N."/>
            <person name="Donahue G."/>
            <person name="Yang P."/>
            <person name="Li Q."/>
            <person name="Li C."/>
            <person name="Zhang P."/>
            <person name="Huang Z."/>
            <person name="Berger S.L."/>
            <person name="Reinberg D."/>
            <person name="Wang J."/>
            <person name="Liebig J."/>
        </authorList>
    </citation>
    <scope>NUCLEOTIDE SEQUENCE [LARGE SCALE GENOMIC DNA]</scope>
    <source>
        <strain evidence="3 4">R22 G/1</strain>
    </source>
</reference>
<feature type="region of interest" description="Disordered" evidence="2">
    <location>
        <begin position="110"/>
        <end position="132"/>
    </location>
</feature>
<dbReference type="GO" id="GO:1902017">
    <property type="term" value="P:regulation of cilium assembly"/>
    <property type="evidence" value="ECO:0007669"/>
    <property type="project" value="InterPro"/>
</dbReference>
<dbReference type="GO" id="GO:0051299">
    <property type="term" value="P:centrosome separation"/>
    <property type="evidence" value="ECO:0007669"/>
    <property type="project" value="TreeGrafter"/>
</dbReference>
<feature type="coiled-coil region" evidence="1">
    <location>
        <begin position="624"/>
        <end position="704"/>
    </location>
</feature>
<dbReference type="GO" id="GO:0005814">
    <property type="term" value="C:centriole"/>
    <property type="evidence" value="ECO:0007669"/>
    <property type="project" value="TreeGrafter"/>
</dbReference>
<dbReference type="InParanoid" id="E2BVR2"/>
<feature type="region of interest" description="Disordered" evidence="2">
    <location>
        <begin position="295"/>
        <end position="329"/>
    </location>
</feature>
<feature type="coiled-coil region" evidence="1">
    <location>
        <begin position="262"/>
        <end position="289"/>
    </location>
</feature>
<dbReference type="GO" id="GO:0005813">
    <property type="term" value="C:centrosome"/>
    <property type="evidence" value="ECO:0007669"/>
    <property type="project" value="TreeGrafter"/>
</dbReference>
<dbReference type="GO" id="GO:0007099">
    <property type="term" value="P:centriole replication"/>
    <property type="evidence" value="ECO:0007669"/>
    <property type="project" value="InterPro"/>
</dbReference>